<dbReference type="InterPro" id="IPR050382">
    <property type="entry name" value="MFS_Na/Anion_cotransporter"/>
</dbReference>
<evidence type="ECO:0000256" key="2">
    <source>
        <dbReference type="ARBA" id="ARBA00022692"/>
    </source>
</evidence>
<evidence type="ECO:0000313" key="8">
    <source>
        <dbReference type="Proteomes" id="UP001609186"/>
    </source>
</evidence>
<feature type="transmembrane region" description="Helical" evidence="5">
    <location>
        <begin position="410"/>
        <end position="435"/>
    </location>
</feature>
<gene>
    <name evidence="7" type="ORF">ACGTRS_15800</name>
</gene>
<evidence type="ECO:0000256" key="4">
    <source>
        <dbReference type="ARBA" id="ARBA00023136"/>
    </source>
</evidence>
<evidence type="ECO:0000256" key="5">
    <source>
        <dbReference type="SAM" id="Phobius"/>
    </source>
</evidence>
<dbReference type="SUPFAM" id="SSF103473">
    <property type="entry name" value="MFS general substrate transporter"/>
    <property type="match status" value="1"/>
</dbReference>
<feature type="transmembrane region" description="Helical" evidence="5">
    <location>
        <begin position="83"/>
        <end position="103"/>
    </location>
</feature>
<keyword evidence="4 5" id="KW-0472">Membrane</keyword>
<comment type="caution">
    <text evidence="7">The sequence shown here is derived from an EMBL/GenBank/DDBJ whole genome shotgun (WGS) entry which is preliminary data.</text>
</comment>
<dbReference type="InterPro" id="IPR020846">
    <property type="entry name" value="MFS_dom"/>
</dbReference>
<evidence type="ECO:0000256" key="3">
    <source>
        <dbReference type="ARBA" id="ARBA00022989"/>
    </source>
</evidence>
<comment type="subcellular location">
    <subcellularLocation>
        <location evidence="1">Membrane</location>
        <topology evidence="1">Multi-pass membrane protein</topology>
    </subcellularLocation>
</comment>
<feature type="transmembrane region" description="Helical" evidence="5">
    <location>
        <begin position="110"/>
        <end position="135"/>
    </location>
</feature>
<dbReference type="InterPro" id="IPR011701">
    <property type="entry name" value="MFS"/>
</dbReference>
<protein>
    <submittedName>
        <fullName evidence="7">MFS transporter</fullName>
    </submittedName>
</protein>
<feature type="transmembrane region" description="Helical" evidence="5">
    <location>
        <begin position="172"/>
        <end position="192"/>
    </location>
</feature>
<reference evidence="7 8" key="1">
    <citation type="submission" date="2024-10" db="EMBL/GenBank/DDBJ databases">
        <title>Burkholderia semiarida in Mexico.</title>
        <authorList>
            <person name="Estrada P."/>
        </authorList>
    </citation>
    <scope>NUCLEOTIDE SEQUENCE [LARGE SCALE GENOMIC DNA]</scope>
    <source>
        <strain evidence="7 8">CLM7-1</strain>
    </source>
</reference>
<evidence type="ECO:0000259" key="6">
    <source>
        <dbReference type="PROSITE" id="PS50850"/>
    </source>
</evidence>
<feature type="transmembrane region" description="Helical" evidence="5">
    <location>
        <begin position="198"/>
        <end position="219"/>
    </location>
</feature>
<feature type="transmembrane region" description="Helical" evidence="5">
    <location>
        <begin position="40"/>
        <end position="58"/>
    </location>
</feature>
<feature type="transmembrane region" description="Helical" evidence="5">
    <location>
        <begin position="348"/>
        <end position="371"/>
    </location>
</feature>
<dbReference type="EMBL" id="JBIMPM010000017">
    <property type="protein sequence ID" value="MFH5252690.1"/>
    <property type="molecule type" value="Genomic_DNA"/>
</dbReference>
<dbReference type="Proteomes" id="UP001609186">
    <property type="component" value="Unassembled WGS sequence"/>
</dbReference>
<evidence type="ECO:0000313" key="7">
    <source>
        <dbReference type="EMBL" id="MFH5252690.1"/>
    </source>
</evidence>
<organism evidence="7 8">
    <name type="scientific">Burkholderia semiarida</name>
    <dbReference type="NCBI Taxonomy" id="2843303"/>
    <lineage>
        <taxon>Bacteria</taxon>
        <taxon>Pseudomonadati</taxon>
        <taxon>Pseudomonadota</taxon>
        <taxon>Betaproteobacteria</taxon>
        <taxon>Burkholderiales</taxon>
        <taxon>Burkholderiaceae</taxon>
        <taxon>Burkholderia</taxon>
        <taxon>Burkholderia cepacia complex</taxon>
    </lineage>
</organism>
<proteinExistence type="predicted"/>
<dbReference type="PROSITE" id="PS50850">
    <property type="entry name" value="MFS"/>
    <property type="match status" value="1"/>
</dbReference>
<dbReference type="PANTHER" id="PTHR11662:SF399">
    <property type="entry name" value="FI19708P1-RELATED"/>
    <property type="match status" value="1"/>
</dbReference>
<dbReference type="Pfam" id="PF07690">
    <property type="entry name" value="MFS_1"/>
    <property type="match status" value="1"/>
</dbReference>
<keyword evidence="8" id="KW-1185">Reference proteome</keyword>
<feature type="transmembrane region" description="Helical" evidence="5">
    <location>
        <begin position="286"/>
        <end position="311"/>
    </location>
</feature>
<evidence type="ECO:0000256" key="1">
    <source>
        <dbReference type="ARBA" id="ARBA00004141"/>
    </source>
</evidence>
<feature type="transmembrane region" description="Helical" evidence="5">
    <location>
        <begin position="323"/>
        <end position="342"/>
    </location>
</feature>
<keyword evidence="2 5" id="KW-0812">Transmembrane</keyword>
<sequence length="448" mass="47663">MNSTNSQSRRTGSIETAQIAAPSAGHDASYQGLQSKRGGVYAWFVLALLSVVSFLNYADRTVVTAIMPTLQHTFNLTDLQLGWLNVAFKMLYGVGCISTGYIADRLGRGYTILFGLVFWSICILVSPIQASFIGFLTMRALTGFGEGSYFPSGTALISGIHNDRSRSTALSIHQAATFIGGLVGAVSVAYLAEHYTWHLAFYGYGTFGIIWAGVLYFAIRRYMKSGKATPARATTNGGARVNTYRVVLGIPSAVLLIVVFFCGNFVADALWTWAPTYFYRQFNTSLTVSAFFGSIQNISALAAVLLGGVMGDLISRRFVQGRFIVLGASLLIATGFVLGAGLSSNVTVAVLCLVGAGFFKGAYDANIYAALHDVIPSYARATATGTMLAIGVVGASVSSITFGALAKPFGLGNCFAIFSSLFFIGGVLILTRLGAIRQDVERVRSTAS</sequence>
<dbReference type="RefSeq" id="WP_395129677.1">
    <property type="nucleotide sequence ID" value="NZ_JBIMPM010000017.1"/>
</dbReference>
<name>A0ABW7L3T6_9BURK</name>
<feature type="domain" description="Major facilitator superfamily (MFS) profile" evidence="6">
    <location>
        <begin position="45"/>
        <end position="437"/>
    </location>
</feature>
<dbReference type="Gene3D" id="1.20.1250.20">
    <property type="entry name" value="MFS general substrate transporter like domains"/>
    <property type="match status" value="2"/>
</dbReference>
<feature type="transmembrane region" description="Helical" evidence="5">
    <location>
        <begin position="246"/>
        <end position="266"/>
    </location>
</feature>
<accession>A0ABW7L3T6</accession>
<dbReference type="PANTHER" id="PTHR11662">
    <property type="entry name" value="SOLUTE CARRIER FAMILY 17"/>
    <property type="match status" value="1"/>
</dbReference>
<feature type="transmembrane region" description="Helical" evidence="5">
    <location>
        <begin position="383"/>
        <end position="404"/>
    </location>
</feature>
<keyword evidence="3 5" id="KW-1133">Transmembrane helix</keyword>
<dbReference type="InterPro" id="IPR036259">
    <property type="entry name" value="MFS_trans_sf"/>
</dbReference>